<dbReference type="AlphaFoldDB" id="A0A6C0IYF0"/>
<evidence type="ECO:0000256" key="1">
    <source>
        <dbReference type="SAM" id="MobiDB-lite"/>
    </source>
</evidence>
<accession>A0A6C0IYF0</accession>
<reference evidence="2" key="1">
    <citation type="journal article" date="2020" name="Nature">
        <title>Giant virus diversity and host interactions through global metagenomics.</title>
        <authorList>
            <person name="Schulz F."/>
            <person name="Roux S."/>
            <person name="Paez-Espino D."/>
            <person name="Jungbluth S."/>
            <person name="Walsh D.A."/>
            <person name="Denef V.J."/>
            <person name="McMahon K.D."/>
            <person name="Konstantinidis K.T."/>
            <person name="Eloe-Fadrosh E.A."/>
            <person name="Kyrpides N.C."/>
            <person name="Woyke T."/>
        </authorList>
    </citation>
    <scope>NUCLEOTIDE SEQUENCE</scope>
    <source>
        <strain evidence="2">GVMAG-M-3300025652-16</strain>
    </source>
</reference>
<feature type="region of interest" description="Disordered" evidence="1">
    <location>
        <begin position="185"/>
        <end position="204"/>
    </location>
</feature>
<evidence type="ECO:0000313" key="2">
    <source>
        <dbReference type="EMBL" id="QHT98384.1"/>
    </source>
</evidence>
<organism evidence="2">
    <name type="scientific">viral metagenome</name>
    <dbReference type="NCBI Taxonomy" id="1070528"/>
    <lineage>
        <taxon>unclassified sequences</taxon>
        <taxon>metagenomes</taxon>
        <taxon>organismal metagenomes</taxon>
    </lineage>
</organism>
<protein>
    <submittedName>
        <fullName evidence="2">Uncharacterized protein</fullName>
    </submittedName>
</protein>
<dbReference type="EMBL" id="MN740292">
    <property type="protein sequence ID" value="QHT98384.1"/>
    <property type="molecule type" value="Genomic_DNA"/>
</dbReference>
<proteinExistence type="predicted"/>
<name>A0A6C0IYF0_9ZZZZ</name>
<sequence>MTSLSLYKFLSLSNIKIMSAVPMLAGVGLLMVCCSSSSIASMLMGGGSEEDPAAGAGAGAGAGGFTYEFHIVSETEHSDHGSVISDIKIDGNRVSKDEITFHIAPTKYDCEHDTQNNWDCKGDMGYLDEDGAITMAAWNKHTPPEKFFTITSDKKIGEVEISFHRPTYTPALMIKENGVEILRDDSNKGSDLSPSPFPVTYTIP</sequence>